<keyword evidence="1" id="KW-1133">Transmembrane helix</keyword>
<feature type="transmembrane region" description="Helical" evidence="1">
    <location>
        <begin position="77"/>
        <end position="96"/>
    </location>
</feature>
<organism evidence="3 5">
    <name type="scientific">Streptococcus gallolyticus</name>
    <dbReference type="NCBI Taxonomy" id="315405"/>
    <lineage>
        <taxon>Bacteria</taxon>
        <taxon>Bacillati</taxon>
        <taxon>Bacillota</taxon>
        <taxon>Bacilli</taxon>
        <taxon>Lactobacillales</taxon>
        <taxon>Streptococcaceae</taxon>
        <taxon>Streptococcus</taxon>
    </lineage>
</organism>
<protein>
    <submittedName>
        <fullName evidence="3">Oligosaccharide repeat unit polymerase Wzy</fullName>
    </submittedName>
</protein>
<feature type="transmembrane region" description="Helical" evidence="1">
    <location>
        <begin position="191"/>
        <end position="208"/>
    </location>
</feature>
<sequence>MEMLRLKEMFRTEESFARFLYRTLYFLEFCLLFLAWFLKRYPFPLPFFLLMSSLAIIGGFAMYLWSFWRSGWSIEKILAGIFALAFLILLPMSNYLETNVDDLSMVTLFLLSASVDKDDERLMTAIFYFKLIVAILVLFAYNSHIISDMTMYRADKDLIRHSYGFMHPNSLGMYLVGLLFDFSLVRKSRKARAGLVMLLVSLLIFAITDSRTTFLIAGVIILCYFLKPLLLKYQVSGSVIIPLVIVMFGLGLGLPYFYNGDSTIYATLNHLFSGRLNIGHTYLQHFGVDWLPRNIPTFTEINGHPMYDDSFYIDSLLRQGIFLFLLYPIFLIAQLRGKKLTLFHTMLFLITFFINIMEHYGGSLCMCSILLINYFAVSEENTVGKY</sequence>
<accession>A0A139QT19</accession>
<name>A0A139QT19_9STRE</name>
<feature type="transmembrane region" description="Helical" evidence="1">
    <location>
        <begin position="20"/>
        <end position="38"/>
    </location>
</feature>
<reference evidence="4 5" key="1">
    <citation type="submission" date="2016-01" db="EMBL/GenBank/DDBJ databases">
        <title>Highly variable Streptococcus oralis are common among viridans streptococci isolated from primates.</title>
        <authorList>
            <person name="Denapaite D."/>
            <person name="Rieger M."/>
            <person name="Koendgen S."/>
            <person name="Brueckner R."/>
            <person name="Ochigava I."/>
            <person name="Kappeler P."/>
            <person name="Maetz-Rensing K."/>
            <person name="Leendertz F."/>
            <person name="Hakenbeck R."/>
        </authorList>
    </citation>
    <scope>NUCLEOTIDE SEQUENCE [LARGE SCALE GENOMIC DNA]</scope>
    <source>
        <strain evidence="2 4">DD02</strain>
        <strain evidence="3 5">DD03</strain>
    </source>
</reference>
<feature type="transmembrane region" description="Helical" evidence="1">
    <location>
        <begin position="122"/>
        <end position="141"/>
    </location>
</feature>
<keyword evidence="1" id="KW-0812">Transmembrane</keyword>
<comment type="caution">
    <text evidence="3">The sequence shown here is derived from an EMBL/GenBank/DDBJ whole genome shotgun (WGS) entry which is preliminary data.</text>
</comment>
<evidence type="ECO:0000313" key="4">
    <source>
        <dbReference type="Proteomes" id="UP000070198"/>
    </source>
</evidence>
<dbReference type="AlphaFoldDB" id="A0A139QT19"/>
<evidence type="ECO:0000313" key="5">
    <source>
        <dbReference type="Proteomes" id="UP000071927"/>
    </source>
</evidence>
<feature type="transmembrane region" description="Helical" evidence="1">
    <location>
        <begin position="214"/>
        <end position="231"/>
    </location>
</feature>
<feature type="transmembrane region" description="Helical" evidence="1">
    <location>
        <begin position="316"/>
        <end position="335"/>
    </location>
</feature>
<dbReference type="EMBL" id="LQXV01000307">
    <property type="protein sequence ID" value="KXU05672.1"/>
    <property type="molecule type" value="Genomic_DNA"/>
</dbReference>
<dbReference type="Proteomes" id="UP000070198">
    <property type="component" value="Unassembled WGS sequence"/>
</dbReference>
<keyword evidence="1" id="KW-0472">Membrane</keyword>
<feature type="transmembrane region" description="Helical" evidence="1">
    <location>
        <begin position="238"/>
        <end position="258"/>
    </location>
</feature>
<dbReference type="Proteomes" id="UP000071927">
    <property type="component" value="Unassembled WGS sequence"/>
</dbReference>
<feature type="transmembrane region" description="Helical" evidence="1">
    <location>
        <begin position="347"/>
        <end position="376"/>
    </location>
</feature>
<evidence type="ECO:0000313" key="3">
    <source>
        <dbReference type="EMBL" id="KXU05672.1"/>
    </source>
</evidence>
<dbReference type="PATRIC" id="fig|315405.11.peg.1877"/>
<evidence type="ECO:0000313" key="2">
    <source>
        <dbReference type="EMBL" id="KXT66704.1"/>
    </source>
</evidence>
<evidence type="ECO:0000256" key="1">
    <source>
        <dbReference type="SAM" id="Phobius"/>
    </source>
</evidence>
<dbReference type="EMBL" id="LQOF01000323">
    <property type="protein sequence ID" value="KXT66704.1"/>
    <property type="molecule type" value="Genomic_DNA"/>
</dbReference>
<gene>
    <name evidence="2" type="ORF">SGADD02_01600</name>
    <name evidence="3" type="ORF">SGADD03_01632</name>
</gene>
<proteinExistence type="predicted"/>
<feature type="transmembrane region" description="Helical" evidence="1">
    <location>
        <begin position="44"/>
        <end position="65"/>
    </location>
</feature>